<proteinExistence type="predicted"/>
<dbReference type="PANTHER" id="PTHR46388:SF2">
    <property type="entry name" value="NHL REPEAT-CONTAINING PROTEIN 2"/>
    <property type="match status" value="1"/>
</dbReference>
<dbReference type="InterPro" id="IPR013766">
    <property type="entry name" value="Thioredoxin_domain"/>
</dbReference>
<dbReference type="AlphaFoldDB" id="A0A381Q9C4"/>
<dbReference type="InterPro" id="IPR012336">
    <property type="entry name" value="Thioredoxin-like_fold"/>
</dbReference>
<name>A0A381Q9C4_9ZZZZ</name>
<dbReference type="Gene3D" id="2.120.10.30">
    <property type="entry name" value="TolB, C-terminal domain"/>
    <property type="match status" value="3"/>
</dbReference>
<dbReference type="InterPro" id="IPR001258">
    <property type="entry name" value="NHL_repeat"/>
</dbReference>
<gene>
    <name evidence="4" type="ORF">METZ01_LOCUS28786</name>
</gene>
<sequence>MSCSTPSTEADNGALLSSTTSSRPSTTPPDSAPNDVTEFTYKGEVAAPDVPNGLDWFNVARPLSLVTDLRGKIVILDFWTQGCVNCLHVIPDLHRLEEEFPDSLAVIGVHWAKFDHERTSEAIGKAIQRLGIQHPVVNDDHEYLRRSYRVQAWPTLVLIDPLGRVVGVHAGEGVYPLFEPVIDQMTREYGAANLIDVRPLELIAKSPDSIPTVLSFPGKVLADPFGDRLFIADSGHHRVVITELGGRILDVVGGGSPGLANGAWVDARFNQPQGLALSANGRFLYVADRGNHAIRVIDLLLRKVRTFAGTGQPVHRVIPGPPLSTSIASPWDVERIGNQLFIAGAGRHQLWIIDTSKEGRQADWIDIFAGTGAEGIQDGPRLTATLSQPSGLSTDGSTLWFTDPEASAIRSVELKDGDEITTLVGTGLFAWGDSVGDVESTELQHAVGIELVGDSLYIADTYNHRIKAIHLSSGDSVLVAGNGSPGLKDGYGQNAQLAEPSGLSLANDVLFIADTNNHRIRTLNIKTGEVTTLELSNLQAAPLITREAADETVTFAQQVVSPGTVKLSVELLLPAGYEFNDEGTFALDLTIENARKSQVVGRSSYRAQGPQMPQEFNLFIGDEKQLKIEVDITVFYCPAQNATFCLLRHLLLELPIEVGDAGTQKVALTHPLPSAEEIDRSIESGSG</sequence>
<dbReference type="PANTHER" id="PTHR46388">
    <property type="entry name" value="NHL REPEAT-CONTAINING PROTEIN 2"/>
    <property type="match status" value="1"/>
</dbReference>
<protein>
    <recommendedName>
        <fullName evidence="3">Thioredoxin domain-containing protein</fullName>
    </recommendedName>
</protein>
<dbReference type="InterPro" id="IPR011042">
    <property type="entry name" value="6-blade_b-propeller_TolB-like"/>
</dbReference>
<feature type="compositionally biased region" description="Polar residues" evidence="2">
    <location>
        <begin position="1"/>
        <end position="10"/>
    </location>
</feature>
<evidence type="ECO:0000313" key="4">
    <source>
        <dbReference type="EMBL" id="SUZ75932.1"/>
    </source>
</evidence>
<accession>A0A381Q9C4</accession>
<dbReference type="PROSITE" id="PS51352">
    <property type="entry name" value="THIOREDOXIN_2"/>
    <property type="match status" value="1"/>
</dbReference>
<dbReference type="Pfam" id="PF01436">
    <property type="entry name" value="NHL"/>
    <property type="match status" value="1"/>
</dbReference>
<evidence type="ECO:0000256" key="1">
    <source>
        <dbReference type="ARBA" id="ARBA00022737"/>
    </source>
</evidence>
<dbReference type="EMBL" id="UINC01001261">
    <property type="protein sequence ID" value="SUZ75932.1"/>
    <property type="molecule type" value="Genomic_DNA"/>
</dbReference>
<evidence type="ECO:0000259" key="3">
    <source>
        <dbReference type="PROSITE" id="PS51352"/>
    </source>
</evidence>
<reference evidence="4" key="1">
    <citation type="submission" date="2018-05" db="EMBL/GenBank/DDBJ databases">
        <authorList>
            <person name="Lanie J.A."/>
            <person name="Ng W.-L."/>
            <person name="Kazmierczak K.M."/>
            <person name="Andrzejewski T.M."/>
            <person name="Davidsen T.M."/>
            <person name="Wayne K.J."/>
            <person name="Tettelin H."/>
            <person name="Glass J.I."/>
            <person name="Rusch D."/>
            <person name="Podicherti R."/>
            <person name="Tsui H.-C.T."/>
            <person name="Winkler M.E."/>
        </authorList>
    </citation>
    <scope>NUCLEOTIDE SEQUENCE</scope>
</reference>
<dbReference type="SUPFAM" id="SSF101898">
    <property type="entry name" value="NHL repeat"/>
    <property type="match status" value="1"/>
</dbReference>
<dbReference type="SUPFAM" id="SSF52833">
    <property type="entry name" value="Thioredoxin-like"/>
    <property type="match status" value="1"/>
</dbReference>
<organism evidence="4">
    <name type="scientific">marine metagenome</name>
    <dbReference type="NCBI Taxonomy" id="408172"/>
    <lineage>
        <taxon>unclassified sequences</taxon>
        <taxon>metagenomes</taxon>
        <taxon>ecological metagenomes</taxon>
    </lineage>
</organism>
<feature type="domain" description="Thioredoxin" evidence="3">
    <location>
        <begin position="26"/>
        <end position="187"/>
    </location>
</feature>
<feature type="region of interest" description="Disordered" evidence="2">
    <location>
        <begin position="1"/>
        <end position="35"/>
    </location>
</feature>
<dbReference type="Gene3D" id="3.40.30.10">
    <property type="entry name" value="Glutaredoxin"/>
    <property type="match status" value="1"/>
</dbReference>
<keyword evidence="1" id="KW-0677">Repeat</keyword>
<evidence type="ECO:0000256" key="2">
    <source>
        <dbReference type="SAM" id="MobiDB-lite"/>
    </source>
</evidence>
<dbReference type="Pfam" id="PF13905">
    <property type="entry name" value="Thioredoxin_8"/>
    <property type="match status" value="1"/>
</dbReference>
<dbReference type="InterPro" id="IPR036249">
    <property type="entry name" value="Thioredoxin-like_sf"/>
</dbReference>